<dbReference type="EMBL" id="CACRXK020022969">
    <property type="protein sequence ID" value="CAB4037341.1"/>
    <property type="molecule type" value="Genomic_DNA"/>
</dbReference>
<accession>A0A6S7K1S7</accession>
<comment type="caution">
    <text evidence="5">The sequence shown here is derived from an EMBL/GenBank/DDBJ whole genome shotgun (WGS) entry which is preliminary data.</text>
</comment>
<keyword evidence="5" id="KW-0378">Hydrolase</keyword>
<dbReference type="PANTHER" id="PTHR13710:SF152">
    <property type="entry name" value="ATP-DEPENDENT DNA HELICASE Q5"/>
    <property type="match status" value="1"/>
</dbReference>
<dbReference type="InterPro" id="IPR032284">
    <property type="entry name" value="RecQ_Zn-bd"/>
</dbReference>
<sequence length="209" mass="24066">MAIKLSDSGIKTKAYHAGLNSKLRNDIQQEWMDGVISVIAATVSFGMGVDKSSVRFVVHWKIPQSVERYYQESGRAGRDGKKSYCRMYYSRYEREQILFLLRKDLKKKRDKSMKEKVSMKSFKALVEYCEEARCRHAFMSEYFGDKKPECNKGCDFCRKPKEVEVMIEQLRGGVFANKGHNGYSKTYTCSNFGQVDYNLYGGGKHGDDT</sequence>
<dbReference type="Pfam" id="PF16124">
    <property type="entry name" value="RecQ_Zn_bind"/>
    <property type="match status" value="1"/>
</dbReference>
<keyword evidence="5" id="KW-0547">Nucleotide-binding</keyword>
<dbReference type="PANTHER" id="PTHR13710">
    <property type="entry name" value="DNA HELICASE RECQ FAMILY MEMBER"/>
    <property type="match status" value="1"/>
</dbReference>
<dbReference type="GO" id="GO:0043138">
    <property type="term" value="F:3'-5' DNA helicase activity"/>
    <property type="evidence" value="ECO:0007669"/>
    <property type="project" value="UniProtKB-EC"/>
</dbReference>
<dbReference type="AlphaFoldDB" id="A0A6S7K1S7"/>
<dbReference type="SUPFAM" id="SSF52540">
    <property type="entry name" value="P-loop containing nucleoside triphosphate hydrolases"/>
    <property type="match status" value="1"/>
</dbReference>
<evidence type="ECO:0000256" key="1">
    <source>
        <dbReference type="ARBA" id="ARBA00005446"/>
    </source>
</evidence>
<dbReference type="InterPro" id="IPR001650">
    <property type="entry name" value="Helicase_C-like"/>
</dbReference>
<proteinExistence type="inferred from homology"/>
<dbReference type="GO" id="GO:0005737">
    <property type="term" value="C:cytoplasm"/>
    <property type="evidence" value="ECO:0007669"/>
    <property type="project" value="TreeGrafter"/>
</dbReference>
<gene>
    <name evidence="5" type="ORF">PACLA_8A075048</name>
</gene>
<evidence type="ECO:0000313" key="5">
    <source>
        <dbReference type="EMBL" id="CAB4037341.1"/>
    </source>
</evidence>
<dbReference type="Gene3D" id="3.40.50.300">
    <property type="entry name" value="P-loop containing nucleotide triphosphate hydrolases"/>
    <property type="match status" value="1"/>
</dbReference>
<evidence type="ECO:0000259" key="4">
    <source>
        <dbReference type="PROSITE" id="PS51194"/>
    </source>
</evidence>
<dbReference type="GO" id="GO:0005634">
    <property type="term" value="C:nucleus"/>
    <property type="evidence" value="ECO:0007669"/>
    <property type="project" value="TreeGrafter"/>
</dbReference>
<dbReference type="Pfam" id="PF00271">
    <property type="entry name" value="Helicase_C"/>
    <property type="match status" value="1"/>
</dbReference>
<evidence type="ECO:0000256" key="3">
    <source>
        <dbReference type="ARBA" id="ARBA00034808"/>
    </source>
</evidence>
<feature type="non-terminal residue" evidence="5">
    <location>
        <position position="209"/>
    </location>
</feature>
<dbReference type="Proteomes" id="UP001152795">
    <property type="component" value="Unassembled WGS sequence"/>
</dbReference>
<reference evidence="5" key="1">
    <citation type="submission" date="2020-04" db="EMBL/GenBank/DDBJ databases">
        <authorList>
            <person name="Alioto T."/>
            <person name="Alioto T."/>
            <person name="Gomez Garrido J."/>
        </authorList>
    </citation>
    <scope>NUCLEOTIDE SEQUENCE</scope>
    <source>
        <strain evidence="5">A484AB</strain>
    </source>
</reference>
<name>A0A6S7K1S7_PARCT</name>
<dbReference type="EC" id="5.6.2.4" evidence="3"/>
<comment type="similarity">
    <text evidence="1">Belongs to the helicase family. RecQ subfamily.</text>
</comment>
<organism evidence="5 6">
    <name type="scientific">Paramuricea clavata</name>
    <name type="common">Red gorgonian</name>
    <name type="synonym">Violescent sea-whip</name>
    <dbReference type="NCBI Taxonomy" id="317549"/>
    <lineage>
        <taxon>Eukaryota</taxon>
        <taxon>Metazoa</taxon>
        <taxon>Cnidaria</taxon>
        <taxon>Anthozoa</taxon>
        <taxon>Octocorallia</taxon>
        <taxon>Malacalcyonacea</taxon>
        <taxon>Plexauridae</taxon>
        <taxon>Paramuricea</taxon>
    </lineage>
</organism>
<protein>
    <recommendedName>
        <fullName evidence="3">DNA 3'-5' helicase</fullName>
        <ecNumber evidence="3">5.6.2.4</ecNumber>
    </recommendedName>
</protein>
<dbReference type="PROSITE" id="PS51194">
    <property type="entry name" value="HELICASE_CTER"/>
    <property type="match status" value="1"/>
</dbReference>
<keyword evidence="5" id="KW-0067">ATP-binding</keyword>
<dbReference type="InterPro" id="IPR027417">
    <property type="entry name" value="P-loop_NTPase"/>
</dbReference>
<dbReference type="GO" id="GO:0005694">
    <property type="term" value="C:chromosome"/>
    <property type="evidence" value="ECO:0007669"/>
    <property type="project" value="TreeGrafter"/>
</dbReference>
<dbReference type="SMART" id="SM00490">
    <property type="entry name" value="HELICc"/>
    <property type="match status" value="1"/>
</dbReference>
<dbReference type="OrthoDB" id="6020335at2759"/>
<keyword evidence="5" id="KW-0347">Helicase</keyword>
<comment type="catalytic activity">
    <reaction evidence="2">
        <text>Couples ATP hydrolysis with the unwinding of duplex DNA by translocating in the 3'-5' direction.</text>
        <dbReference type="EC" id="5.6.2.4"/>
    </reaction>
</comment>
<dbReference type="GO" id="GO:0000724">
    <property type="term" value="P:double-strand break repair via homologous recombination"/>
    <property type="evidence" value="ECO:0007669"/>
    <property type="project" value="TreeGrafter"/>
</dbReference>
<dbReference type="GO" id="GO:0009378">
    <property type="term" value="F:four-way junction helicase activity"/>
    <property type="evidence" value="ECO:0007669"/>
    <property type="project" value="TreeGrafter"/>
</dbReference>
<keyword evidence="6" id="KW-1185">Reference proteome</keyword>
<evidence type="ECO:0000256" key="2">
    <source>
        <dbReference type="ARBA" id="ARBA00034617"/>
    </source>
</evidence>
<evidence type="ECO:0000313" key="6">
    <source>
        <dbReference type="Proteomes" id="UP001152795"/>
    </source>
</evidence>
<feature type="domain" description="Helicase C-terminal" evidence="4">
    <location>
        <begin position="1"/>
        <end position="125"/>
    </location>
</feature>